<evidence type="ECO:0000313" key="2">
    <source>
        <dbReference type="Proteomes" id="UP000053789"/>
    </source>
</evidence>
<accession>A0A0D2GAH0</accession>
<dbReference type="InterPro" id="IPR036291">
    <property type="entry name" value="NAD(P)-bd_dom_sf"/>
</dbReference>
<proteinExistence type="predicted"/>
<dbReference type="EMBL" id="KN846984">
    <property type="protein sequence ID" value="KIW95577.1"/>
    <property type="molecule type" value="Genomic_DNA"/>
</dbReference>
<gene>
    <name evidence="1" type="ORF">Z519_04162</name>
</gene>
<dbReference type="AlphaFoldDB" id="A0A0D2GAH0"/>
<dbReference type="HOGENOM" id="CLU_2704605_0_0_1"/>
<name>A0A0D2GAH0_CLAB1</name>
<sequence length="73" mass="7282">MSGNVFIMPNGSVSGMIPGLDLPGAAHGAPKAAVIVPGRQSGMEGDRDGIGANTVSPGLIQTNATRALIEDPK</sequence>
<protein>
    <submittedName>
        <fullName evidence="1">Uncharacterized protein</fullName>
    </submittedName>
</protein>
<dbReference type="VEuPathDB" id="FungiDB:Z519_04162"/>
<organism evidence="1 2">
    <name type="scientific">Cladophialophora bantiana (strain ATCC 10958 / CBS 173.52 / CDC B-1940 / NIH 8579)</name>
    <name type="common">Xylohypha bantiana</name>
    <dbReference type="NCBI Taxonomy" id="1442370"/>
    <lineage>
        <taxon>Eukaryota</taxon>
        <taxon>Fungi</taxon>
        <taxon>Dikarya</taxon>
        <taxon>Ascomycota</taxon>
        <taxon>Pezizomycotina</taxon>
        <taxon>Eurotiomycetes</taxon>
        <taxon>Chaetothyriomycetidae</taxon>
        <taxon>Chaetothyriales</taxon>
        <taxon>Herpotrichiellaceae</taxon>
        <taxon>Cladophialophora</taxon>
    </lineage>
</organism>
<dbReference type="SUPFAM" id="SSF51735">
    <property type="entry name" value="NAD(P)-binding Rossmann-fold domains"/>
    <property type="match status" value="1"/>
</dbReference>
<reference evidence="1" key="1">
    <citation type="submission" date="2015-01" db="EMBL/GenBank/DDBJ databases">
        <title>The Genome Sequence of Cladophialophora bantiana CBS 173.52.</title>
        <authorList>
            <consortium name="The Broad Institute Genomics Platform"/>
            <person name="Cuomo C."/>
            <person name="de Hoog S."/>
            <person name="Gorbushina A."/>
            <person name="Stielow B."/>
            <person name="Teixiera M."/>
            <person name="Abouelleil A."/>
            <person name="Chapman S.B."/>
            <person name="Priest M."/>
            <person name="Young S.K."/>
            <person name="Wortman J."/>
            <person name="Nusbaum C."/>
            <person name="Birren B."/>
        </authorList>
    </citation>
    <scope>NUCLEOTIDE SEQUENCE [LARGE SCALE GENOMIC DNA]</scope>
    <source>
        <strain evidence="1">CBS 173.52</strain>
    </source>
</reference>
<keyword evidence="2" id="KW-1185">Reference proteome</keyword>
<dbReference type="GeneID" id="27697090"/>
<dbReference type="Gene3D" id="3.40.50.720">
    <property type="entry name" value="NAD(P)-binding Rossmann-like Domain"/>
    <property type="match status" value="1"/>
</dbReference>
<evidence type="ECO:0000313" key="1">
    <source>
        <dbReference type="EMBL" id="KIW95577.1"/>
    </source>
</evidence>
<dbReference type="RefSeq" id="XP_016622246.1">
    <property type="nucleotide sequence ID" value="XM_016761908.1"/>
</dbReference>
<dbReference type="Proteomes" id="UP000053789">
    <property type="component" value="Unassembled WGS sequence"/>
</dbReference>